<accession>A0A6J5LAB1</accession>
<organism evidence="1">
    <name type="scientific">uncultured Caudovirales phage</name>
    <dbReference type="NCBI Taxonomy" id="2100421"/>
    <lineage>
        <taxon>Viruses</taxon>
        <taxon>Duplodnaviria</taxon>
        <taxon>Heunggongvirae</taxon>
        <taxon>Uroviricota</taxon>
        <taxon>Caudoviricetes</taxon>
        <taxon>Peduoviridae</taxon>
        <taxon>Maltschvirus</taxon>
        <taxon>Maltschvirus maltsch</taxon>
    </lineage>
</organism>
<dbReference type="InterPro" id="IPR057120">
    <property type="entry name" value="Phage_TTP_2"/>
</dbReference>
<dbReference type="Pfam" id="PF23849">
    <property type="entry name" value="Phage_TTP_2"/>
    <property type="match status" value="1"/>
</dbReference>
<proteinExistence type="predicted"/>
<name>A0A6J5LAB1_9CAUD</name>
<dbReference type="EMBL" id="LR796247">
    <property type="protein sequence ID" value="CAB4131494.1"/>
    <property type="molecule type" value="Genomic_DNA"/>
</dbReference>
<gene>
    <name evidence="1" type="ORF">UFOVP132_114</name>
</gene>
<protein>
    <submittedName>
        <fullName evidence="1">Bacteriophage T4, Gp19, tail tube</fullName>
    </submittedName>
</protein>
<sequence length="241" mass="26445">MAFDIEEFKAVMEDGGVLQTNKYEVMISFSGQNNAMVNSTVSTDAAGQVAVRDIADDLTFRCIAASLPGMALRTIDSNRFGVGVQEKIPFSGNYTDIDLTFVCDKAGMAYVFWYQWINYIFATGGATGMPSSKLDNNRKFYTTEYKDTYCAQIVITVFDTSGERVLSYNLYKAFPVALNDTPLSWSDNNNLLKVTAKISFSEWSIDDGASGLSARVQAARKSSLNKPNNDARVIPANLSVG</sequence>
<reference evidence="1" key="1">
    <citation type="submission" date="2020-04" db="EMBL/GenBank/DDBJ databases">
        <authorList>
            <person name="Chiriac C."/>
            <person name="Salcher M."/>
            <person name="Ghai R."/>
            <person name="Kavagutti S V."/>
        </authorList>
    </citation>
    <scope>NUCLEOTIDE SEQUENCE</scope>
</reference>
<evidence type="ECO:0000313" key="1">
    <source>
        <dbReference type="EMBL" id="CAB4131494.1"/>
    </source>
</evidence>